<dbReference type="OrthoDB" id="1932741at2759"/>
<evidence type="ECO:0000313" key="3">
    <source>
        <dbReference type="Proteomes" id="UP000541444"/>
    </source>
</evidence>
<evidence type="ECO:0000256" key="1">
    <source>
        <dbReference type="SAM" id="MobiDB-lite"/>
    </source>
</evidence>
<reference evidence="2 3" key="1">
    <citation type="journal article" date="2020" name="IScience">
        <title>Genome Sequencing of the Endangered Kingdonia uniflora (Circaeasteraceae, Ranunculales) Reveals Potential Mechanisms of Evolutionary Specialization.</title>
        <authorList>
            <person name="Sun Y."/>
            <person name="Deng T."/>
            <person name="Zhang A."/>
            <person name="Moore M.J."/>
            <person name="Landis J.B."/>
            <person name="Lin N."/>
            <person name="Zhang H."/>
            <person name="Zhang X."/>
            <person name="Huang J."/>
            <person name="Zhang X."/>
            <person name="Sun H."/>
            <person name="Wang H."/>
        </authorList>
    </citation>
    <scope>NUCLEOTIDE SEQUENCE [LARGE SCALE GENOMIC DNA]</scope>
    <source>
        <strain evidence="2">TB1705</strain>
        <tissue evidence="2">Leaf</tissue>
    </source>
</reference>
<name>A0A7J7L8U4_9MAGN</name>
<dbReference type="PANTHER" id="PTHR33710">
    <property type="entry name" value="BNAC02G09200D PROTEIN"/>
    <property type="match status" value="1"/>
</dbReference>
<accession>A0A7J7L8U4</accession>
<feature type="compositionally biased region" description="Polar residues" evidence="1">
    <location>
        <begin position="91"/>
        <end position="121"/>
    </location>
</feature>
<gene>
    <name evidence="2" type="ORF">GIB67_010694</name>
</gene>
<dbReference type="AlphaFoldDB" id="A0A7J7L8U4"/>
<dbReference type="EMBL" id="JACGCM010002535">
    <property type="protein sequence ID" value="KAF6138968.1"/>
    <property type="molecule type" value="Genomic_DNA"/>
</dbReference>
<organism evidence="2 3">
    <name type="scientific">Kingdonia uniflora</name>
    <dbReference type="NCBI Taxonomy" id="39325"/>
    <lineage>
        <taxon>Eukaryota</taxon>
        <taxon>Viridiplantae</taxon>
        <taxon>Streptophyta</taxon>
        <taxon>Embryophyta</taxon>
        <taxon>Tracheophyta</taxon>
        <taxon>Spermatophyta</taxon>
        <taxon>Magnoliopsida</taxon>
        <taxon>Ranunculales</taxon>
        <taxon>Circaeasteraceae</taxon>
        <taxon>Kingdonia</taxon>
    </lineage>
</organism>
<comment type="caution">
    <text evidence="2">The sequence shown here is derived from an EMBL/GenBank/DDBJ whole genome shotgun (WGS) entry which is preliminary data.</text>
</comment>
<keyword evidence="3" id="KW-1185">Reference proteome</keyword>
<dbReference type="Proteomes" id="UP000541444">
    <property type="component" value="Unassembled WGS sequence"/>
</dbReference>
<feature type="region of interest" description="Disordered" evidence="1">
    <location>
        <begin position="91"/>
        <end position="132"/>
    </location>
</feature>
<protein>
    <submittedName>
        <fullName evidence="2">Uncharacterized protein</fullName>
    </submittedName>
</protein>
<evidence type="ECO:0000313" key="2">
    <source>
        <dbReference type="EMBL" id="KAF6138968.1"/>
    </source>
</evidence>
<dbReference type="PANTHER" id="PTHR33710:SF71">
    <property type="entry name" value="ENDONUCLEASE_EXONUCLEASE_PHOSPHATASE DOMAIN-CONTAINING PROTEIN"/>
    <property type="match status" value="1"/>
</dbReference>
<proteinExistence type="predicted"/>
<sequence length="350" mass="39901">MNRVQLYTIVHFGGDIIRLKIRSIATYVEGSTKLTSLRAHSSYKDFVTLLEETSKICREDCKLCNFVDGYACAISSVQDFTIMINMNKTNPGLSTTKDTGSGRGLSTTKAGGPLQHNSFLNSKPEYRGYPETNRRGLDLRSIHLSNEPVLTNVPLSNEPMLTNVPLSIEPKPIIGQTKTSDLLDLRFKCAAYTEDPYDFSKEFNIGDLYRDKIELKNHLRAYAAVNKFNLKHVLSNEYKIMMRGSFEHAIQQLASYFMEVRLVDPDFVFDIQTTSWDFNTVRYHAERLGGRRSSYQSLVDFKDMIQSAGLLEPSFIGSRYTWCNNHHDTSRQWARLDRTLANSSFTTSFS</sequence>